<evidence type="ECO:0000313" key="10">
    <source>
        <dbReference type="Proteomes" id="UP000824241"/>
    </source>
</evidence>
<dbReference type="PANTHER" id="PTHR43163">
    <property type="entry name" value="DIPEPTIDE TRANSPORT SYSTEM PERMEASE PROTEIN DPPB-RELATED"/>
    <property type="match status" value="1"/>
</dbReference>
<keyword evidence="6 7" id="KW-0472">Membrane</keyword>
<evidence type="ECO:0000256" key="7">
    <source>
        <dbReference type="RuleBase" id="RU363032"/>
    </source>
</evidence>
<dbReference type="CDD" id="cd06261">
    <property type="entry name" value="TM_PBP2"/>
    <property type="match status" value="1"/>
</dbReference>
<dbReference type="SUPFAM" id="SSF161098">
    <property type="entry name" value="MetI-like"/>
    <property type="match status" value="1"/>
</dbReference>
<dbReference type="EMBL" id="DVHA01000017">
    <property type="protein sequence ID" value="HIR60060.1"/>
    <property type="molecule type" value="Genomic_DNA"/>
</dbReference>
<dbReference type="PROSITE" id="PS50928">
    <property type="entry name" value="ABC_TM1"/>
    <property type="match status" value="1"/>
</dbReference>
<dbReference type="GO" id="GO:0055085">
    <property type="term" value="P:transmembrane transport"/>
    <property type="evidence" value="ECO:0007669"/>
    <property type="project" value="InterPro"/>
</dbReference>
<keyword evidence="2 7" id="KW-0813">Transport</keyword>
<feature type="transmembrane region" description="Helical" evidence="7">
    <location>
        <begin position="234"/>
        <end position="262"/>
    </location>
</feature>
<evidence type="ECO:0000256" key="4">
    <source>
        <dbReference type="ARBA" id="ARBA00022692"/>
    </source>
</evidence>
<keyword evidence="3" id="KW-1003">Cell membrane</keyword>
<proteinExistence type="inferred from homology"/>
<dbReference type="Pfam" id="PF19300">
    <property type="entry name" value="BPD_transp_1_N"/>
    <property type="match status" value="1"/>
</dbReference>
<feature type="transmembrane region" description="Helical" evidence="7">
    <location>
        <begin position="9"/>
        <end position="30"/>
    </location>
</feature>
<evidence type="ECO:0000256" key="5">
    <source>
        <dbReference type="ARBA" id="ARBA00022989"/>
    </source>
</evidence>
<reference evidence="9" key="2">
    <citation type="journal article" date="2021" name="PeerJ">
        <title>Extensive microbial diversity within the chicken gut microbiome revealed by metagenomics and culture.</title>
        <authorList>
            <person name="Gilroy R."/>
            <person name="Ravi A."/>
            <person name="Getino M."/>
            <person name="Pursley I."/>
            <person name="Horton D.L."/>
            <person name="Alikhan N.F."/>
            <person name="Baker D."/>
            <person name="Gharbi K."/>
            <person name="Hall N."/>
            <person name="Watson M."/>
            <person name="Adriaenssens E.M."/>
            <person name="Foster-Nyarko E."/>
            <person name="Jarju S."/>
            <person name="Secka A."/>
            <person name="Antonio M."/>
            <person name="Oren A."/>
            <person name="Chaudhuri R.R."/>
            <person name="La Ragione R."/>
            <person name="Hildebrand F."/>
            <person name="Pallen M.J."/>
        </authorList>
    </citation>
    <scope>NUCLEOTIDE SEQUENCE</scope>
    <source>
        <strain evidence="9">CHK189-12415</strain>
    </source>
</reference>
<evidence type="ECO:0000256" key="3">
    <source>
        <dbReference type="ARBA" id="ARBA00022475"/>
    </source>
</evidence>
<dbReference type="InterPro" id="IPR035906">
    <property type="entry name" value="MetI-like_sf"/>
</dbReference>
<keyword evidence="4 7" id="KW-0812">Transmembrane</keyword>
<name>A0A9D1DVS5_9FIRM</name>
<feature type="transmembrane region" description="Helical" evidence="7">
    <location>
        <begin position="100"/>
        <end position="119"/>
    </location>
</feature>
<comment type="similarity">
    <text evidence="7">Belongs to the binding-protein-dependent transport system permease family.</text>
</comment>
<dbReference type="GO" id="GO:0005886">
    <property type="term" value="C:plasma membrane"/>
    <property type="evidence" value="ECO:0007669"/>
    <property type="project" value="UniProtKB-SubCell"/>
</dbReference>
<gene>
    <name evidence="9" type="ORF">IAB37_00565</name>
</gene>
<reference evidence="9" key="1">
    <citation type="submission" date="2020-10" db="EMBL/GenBank/DDBJ databases">
        <authorList>
            <person name="Gilroy R."/>
        </authorList>
    </citation>
    <scope>NUCLEOTIDE SEQUENCE</scope>
    <source>
        <strain evidence="9">CHK189-12415</strain>
    </source>
</reference>
<dbReference type="PANTHER" id="PTHR43163:SF6">
    <property type="entry name" value="DIPEPTIDE TRANSPORT SYSTEM PERMEASE PROTEIN DPPB-RELATED"/>
    <property type="match status" value="1"/>
</dbReference>
<feature type="transmembrane region" description="Helical" evidence="7">
    <location>
        <begin position="168"/>
        <end position="186"/>
    </location>
</feature>
<sequence length="306" mass="33898">MVKYILRRLVISIVTIWLIATASFFLLHLLPGNPFSTDQLLSQDMIDQLMDYYGLNEPLWKQYLTFMGNLLHGDFGTSYKYAGQSVNGIIAEKFPISAQLGLQAFLLSLPLGVFFGIVAARKRGKALDYGLVAFAVLGVSVPVFIIAALLQYIFAIRLQWLPVAQWKSFAYTILPTLTLAIGSIAGRTRTMRTLMLEVISEDYVKTAKAKGLSSARIVWSHQIRNAIIPMIPNLGLEIVSILMGSFVVEQIFAIPGIGAYFVNSVTGLDYTMTLGLTVFFGVFIVAANFIIDLIYGLVDPRIRVVK</sequence>
<comment type="caution">
    <text evidence="9">The sequence shown here is derived from an EMBL/GenBank/DDBJ whole genome shotgun (WGS) entry which is preliminary data.</text>
</comment>
<dbReference type="InterPro" id="IPR000515">
    <property type="entry name" value="MetI-like"/>
</dbReference>
<dbReference type="Proteomes" id="UP000824241">
    <property type="component" value="Unassembled WGS sequence"/>
</dbReference>
<keyword evidence="5 7" id="KW-1133">Transmembrane helix</keyword>
<dbReference type="Gene3D" id="1.10.3720.10">
    <property type="entry name" value="MetI-like"/>
    <property type="match status" value="1"/>
</dbReference>
<feature type="transmembrane region" description="Helical" evidence="7">
    <location>
        <begin position="131"/>
        <end position="156"/>
    </location>
</feature>
<evidence type="ECO:0000256" key="1">
    <source>
        <dbReference type="ARBA" id="ARBA00004651"/>
    </source>
</evidence>
<dbReference type="InterPro" id="IPR045621">
    <property type="entry name" value="BPD_transp_1_N"/>
</dbReference>
<feature type="transmembrane region" description="Helical" evidence="7">
    <location>
        <begin position="274"/>
        <end position="298"/>
    </location>
</feature>
<feature type="domain" description="ABC transmembrane type-1" evidence="8">
    <location>
        <begin position="94"/>
        <end position="295"/>
    </location>
</feature>
<evidence type="ECO:0000259" key="8">
    <source>
        <dbReference type="PROSITE" id="PS50928"/>
    </source>
</evidence>
<evidence type="ECO:0000313" key="9">
    <source>
        <dbReference type="EMBL" id="HIR60060.1"/>
    </source>
</evidence>
<dbReference type="Pfam" id="PF00528">
    <property type="entry name" value="BPD_transp_1"/>
    <property type="match status" value="1"/>
</dbReference>
<evidence type="ECO:0000256" key="2">
    <source>
        <dbReference type="ARBA" id="ARBA00022448"/>
    </source>
</evidence>
<accession>A0A9D1DVS5</accession>
<organism evidence="9 10">
    <name type="scientific">Candidatus Faecivivens stercoravium</name>
    <dbReference type="NCBI Taxonomy" id="2840803"/>
    <lineage>
        <taxon>Bacteria</taxon>
        <taxon>Bacillati</taxon>
        <taxon>Bacillota</taxon>
        <taxon>Clostridia</taxon>
        <taxon>Eubacteriales</taxon>
        <taxon>Oscillospiraceae</taxon>
        <taxon>Oscillospiraceae incertae sedis</taxon>
        <taxon>Candidatus Faecivivens</taxon>
    </lineage>
</organism>
<protein>
    <submittedName>
        <fullName evidence="9">ABC transporter permease</fullName>
    </submittedName>
</protein>
<evidence type="ECO:0000256" key="6">
    <source>
        <dbReference type="ARBA" id="ARBA00023136"/>
    </source>
</evidence>
<dbReference type="AlphaFoldDB" id="A0A9D1DVS5"/>
<comment type="subcellular location">
    <subcellularLocation>
        <location evidence="1 7">Cell membrane</location>
        <topology evidence="1 7">Multi-pass membrane protein</topology>
    </subcellularLocation>
</comment>